<dbReference type="EMBL" id="KP752043">
    <property type="protein sequence ID" value="AKC91654.1"/>
    <property type="molecule type" value="Genomic_DNA"/>
</dbReference>
<keyword evidence="1" id="KW-0812">Transmembrane</keyword>
<evidence type="ECO:0000256" key="1">
    <source>
        <dbReference type="SAM" id="Phobius"/>
    </source>
</evidence>
<feature type="transmembrane region" description="Helical" evidence="1">
    <location>
        <begin position="7"/>
        <end position="29"/>
    </location>
</feature>
<evidence type="ECO:0000313" key="3">
    <source>
        <dbReference type="Proteomes" id="UP000201190"/>
    </source>
</evidence>
<dbReference type="InterPro" id="IPR010639">
    <property type="entry name" value="Actin-rearrang-inducing_fac"/>
</dbReference>
<protein>
    <submittedName>
        <fullName evidence="2">Arif-1</fullName>
    </submittedName>
</protein>
<feature type="transmembrane region" description="Helical" evidence="1">
    <location>
        <begin position="189"/>
        <end position="209"/>
    </location>
</feature>
<accession>A0A0E3URP8</accession>
<keyword evidence="1" id="KW-1133">Transmembrane helix</keyword>
<feature type="transmembrane region" description="Helical" evidence="1">
    <location>
        <begin position="98"/>
        <end position="121"/>
    </location>
</feature>
<evidence type="ECO:0000313" key="2">
    <source>
        <dbReference type="EMBL" id="AKC91654.1"/>
    </source>
</evidence>
<name>A0A0E3URP8_9ABAC</name>
<sequence length="281" mass="32845">MTATAALSFHATTNIFLFLCGVILLQWGIEAIFDVNFALVIDYCNNSEAVNMNYLVLAQGALLTLQTLLETMMYTNLKKRFYFKNRYARTFQKIAQPFALFLCTVSILITLLFVCTIEWLVEYAHVPRLDVLFRQHDMESVCWSGVVEMDYNNVNIMKNCFVYNERMMCAQCRLEYYRGEANFFSNCRFALLFTALVMLVDLFYFWNILQSLYNPSFLHQTGKNVQSRPPPPYFDDTLSRVGINSLERFNDKISWTFNEDLTFANNTNDCKNAYENEKMLP</sequence>
<dbReference type="OrthoDB" id="17620at10239"/>
<feature type="transmembrane region" description="Helical" evidence="1">
    <location>
        <begin position="56"/>
        <end position="77"/>
    </location>
</feature>
<organism evidence="2 3">
    <name type="scientific">Lambdina fiscellaria nucleopolyhedrovirus</name>
    <dbReference type="NCBI Taxonomy" id="1642929"/>
    <lineage>
        <taxon>Viruses</taxon>
        <taxon>Viruses incertae sedis</taxon>
        <taxon>Naldaviricetes</taxon>
        <taxon>Lefavirales</taxon>
        <taxon>Baculoviridae</taxon>
        <taxon>Alphabaculovirus</taxon>
        <taxon>Alphabaculovirus lafiscellariae</taxon>
    </lineage>
</organism>
<reference evidence="2 3" key="1">
    <citation type="journal article" date="2015" name="Genome Announc.">
        <title>Genome Sequence of an Alphabaculovirus Isolated from the Oak Looper, Lambdina fiscellaria, Contains a Putative 2-Kilobase-Pair Transposable Element Encoding a Transposase and a FLYWCH Domain-Containing Protein.</title>
        <authorList>
            <person name="Rohrmann G.F."/>
            <person name="Erlandson M.A."/>
            <person name="Theilmann D.A."/>
        </authorList>
    </citation>
    <scope>NUCLEOTIDE SEQUENCE [LARGE SCALE GENOMIC DNA]</scope>
    <source>
        <strain evidence="2">GR15</strain>
    </source>
</reference>
<dbReference type="Proteomes" id="UP000201190">
    <property type="component" value="Segment"/>
</dbReference>
<keyword evidence="3" id="KW-1185">Reference proteome</keyword>
<keyword evidence="1" id="KW-0472">Membrane</keyword>
<proteinExistence type="predicted"/>
<dbReference type="RefSeq" id="YP_009133236.1">
    <property type="nucleotide sequence ID" value="NC_026922.1"/>
</dbReference>
<dbReference type="GeneID" id="24170857"/>
<dbReference type="KEGG" id="vg:24170857"/>
<dbReference type="Pfam" id="PF06770">
    <property type="entry name" value="Arif-1"/>
    <property type="match status" value="1"/>
</dbReference>